<proteinExistence type="predicted"/>
<keyword evidence="1" id="KW-0732">Signal</keyword>
<evidence type="ECO:0000256" key="2">
    <source>
        <dbReference type="ARBA" id="ARBA00022801"/>
    </source>
</evidence>
<protein>
    <submittedName>
        <fullName evidence="3">Carbohydrate esterase family 1 protein</fullName>
    </submittedName>
</protein>
<evidence type="ECO:0000313" key="3">
    <source>
        <dbReference type="EMBL" id="KIJ24592.1"/>
    </source>
</evidence>
<dbReference type="GO" id="GO:0016787">
    <property type="term" value="F:hydrolase activity"/>
    <property type="evidence" value="ECO:0007669"/>
    <property type="project" value="UniProtKB-KW"/>
</dbReference>
<dbReference type="AlphaFoldDB" id="A0A0C9U642"/>
<reference evidence="3 4" key="1">
    <citation type="submission" date="2014-06" db="EMBL/GenBank/DDBJ databases">
        <title>Evolutionary Origins and Diversification of the Mycorrhizal Mutualists.</title>
        <authorList>
            <consortium name="DOE Joint Genome Institute"/>
            <consortium name="Mycorrhizal Genomics Consortium"/>
            <person name="Kohler A."/>
            <person name="Kuo A."/>
            <person name="Nagy L.G."/>
            <person name="Floudas D."/>
            <person name="Copeland A."/>
            <person name="Barry K.W."/>
            <person name="Cichocki N."/>
            <person name="Veneault-Fourrey C."/>
            <person name="LaButti K."/>
            <person name="Lindquist E.A."/>
            <person name="Lipzen A."/>
            <person name="Lundell T."/>
            <person name="Morin E."/>
            <person name="Murat C."/>
            <person name="Riley R."/>
            <person name="Ohm R."/>
            <person name="Sun H."/>
            <person name="Tunlid A."/>
            <person name="Henrissat B."/>
            <person name="Grigoriev I.V."/>
            <person name="Hibbett D.S."/>
            <person name="Martin F."/>
        </authorList>
    </citation>
    <scope>NUCLEOTIDE SEQUENCE [LARGE SCALE GENOMIC DNA]</scope>
    <source>
        <strain evidence="3 4">SS14</strain>
    </source>
</reference>
<evidence type="ECO:0000256" key="1">
    <source>
        <dbReference type="ARBA" id="ARBA00022729"/>
    </source>
</evidence>
<dbReference type="PANTHER" id="PTHR43037">
    <property type="entry name" value="UNNAMED PRODUCT-RELATED"/>
    <property type="match status" value="1"/>
</dbReference>
<dbReference type="InterPro" id="IPR029058">
    <property type="entry name" value="AB_hydrolase_fold"/>
</dbReference>
<dbReference type="PANTHER" id="PTHR43037:SF5">
    <property type="entry name" value="FERULOYL ESTERASE"/>
    <property type="match status" value="1"/>
</dbReference>
<keyword evidence="2" id="KW-0378">Hydrolase</keyword>
<dbReference type="Gene3D" id="3.40.50.1820">
    <property type="entry name" value="alpha/beta hydrolase"/>
    <property type="match status" value="1"/>
</dbReference>
<dbReference type="SUPFAM" id="SSF53474">
    <property type="entry name" value="alpha/beta-Hydrolases"/>
    <property type="match status" value="1"/>
</dbReference>
<feature type="non-terminal residue" evidence="3">
    <location>
        <position position="1"/>
    </location>
</feature>
<accession>A0A0C9U642</accession>
<dbReference type="HOGENOM" id="CLU_174976_0_0_1"/>
<name>A0A0C9U642_SPHS4</name>
<organism evidence="3 4">
    <name type="scientific">Sphaerobolus stellatus (strain SS14)</name>
    <dbReference type="NCBI Taxonomy" id="990650"/>
    <lineage>
        <taxon>Eukaryota</taxon>
        <taxon>Fungi</taxon>
        <taxon>Dikarya</taxon>
        <taxon>Basidiomycota</taxon>
        <taxon>Agaricomycotina</taxon>
        <taxon>Agaricomycetes</taxon>
        <taxon>Phallomycetidae</taxon>
        <taxon>Geastrales</taxon>
        <taxon>Sphaerobolaceae</taxon>
        <taxon>Sphaerobolus</taxon>
    </lineage>
</organism>
<evidence type="ECO:0000313" key="4">
    <source>
        <dbReference type="Proteomes" id="UP000054279"/>
    </source>
</evidence>
<dbReference type="EMBL" id="KN837474">
    <property type="protein sequence ID" value="KIJ24592.1"/>
    <property type="molecule type" value="Genomic_DNA"/>
</dbReference>
<keyword evidence="4" id="KW-1185">Reference proteome</keyword>
<dbReference type="OrthoDB" id="2425929at2759"/>
<sequence length="95" mass="9726">NAPAAGSCWDVITKATLTHNGGGDSLSIVSMVLFTKFPDVSKPGGDSSRTYISGTSSGSMMTNVLIGVYPDVFKGGLAFSSVPFGCFAGPNAWNT</sequence>
<gene>
    <name evidence="3" type="ORF">M422DRAFT_194525</name>
</gene>
<dbReference type="InterPro" id="IPR050955">
    <property type="entry name" value="Plant_Biomass_Hydrol_Est"/>
</dbReference>
<dbReference type="Proteomes" id="UP000054279">
    <property type="component" value="Unassembled WGS sequence"/>
</dbReference>